<gene>
    <name evidence="1" type="ORF">SERLADRAFT_399758</name>
</gene>
<protein>
    <submittedName>
        <fullName evidence="1">Uncharacterized protein</fullName>
    </submittedName>
</protein>
<dbReference type="Proteomes" id="UP000008064">
    <property type="component" value="Unassembled WGS sequence"/>
</dbReference>
<dbReference type="KEGG" id="sla:SERLADRAFT_399758"/>
<sequence length="124" mass="14065">MIDMDIYKHKGLRAPLLNAIHPLPNVYSGGTQHTSSSHCFLDLQGSFREPRKSRSERLLMGDHSFTEHDVTMLYDSMARVPPYNIMHVYGTNPKSFTVLITGSRSRRGRWSIMLVQGDVLSQAC</sequence>
<name>F8P8A4_SERL9</name>
<proteinExistence type="predicted"/>
<reference evidence="1" key="1">
    <citation type="submission" date="2011-04" db="EMBL/GenBank/DDBJ databases">
        <title>Evolution of plant cell wall degrading machinery underlies the functional diversity of forest fungi.</title>
        <authorList>
            <consortium name="US DOE Joint Genome Institute (JGI-PGF)"/>
            <person name="Eastwood D.C."/>
            <person name="Floudas D."/>
            <person name="Binder M."/>
            <person name="Majcherczyk A."/>
            <person name="Schneider P."/>
            <person name="Aerts A."/>
            <person name="Asiegbu F.O."/>
            <person name="Baker S.E."/>
            <person name="Barry K."/>
            <person name="Bendiksby M."/>
            <person name="Blumentritt M."/>
            <person name="Coutinho P.M."/>
            <person name="Cullen D."/>
            <person name="Cullen D."/>
            <person name="Gathman A."/>
            <person name="Goodell B."/>
            <person name="Henrissat B."/>
            <person name="Ihrmark K."/>
            <person name="Kauserud H."/>
            <person name="Kohler A."/>
            <person name="LaButti K."/>
            <person name="Lapidus A."/>
            <person name="Lavin J.L."/>
            <person name="Lee Y.-H."/>
            <person name="Lindquist E."/>
            <person name="Lilly W."/>
            <person name="Lucas S."/>
            <person name="Morin E."/>
            <person name="Murat C."/>
            <person name="Oguiza J.A."/>
            <person name="Park J."/>
            <person name="Pisabarro A.G."/>
            <person name="Riley R."/>
            <person name="Rosling A."/>
            <person name="Salamov A."/>
            <person name="Schmidt O."/>
            <person name="Schmutz J."/>
            <person name="Skrede I."/>
            <person name="Stenlid J."/>
            <person name="Wiebenga A."/>
            <person name="Xie X."/>
            <person name="Kues U."/>
            <person name="Hibbett D.S."/>
            <person name="Hoffmeister D."/>
            <person name="Hogberg N."/>
            <person name="Martin F."/>
            <person name="Grigoriev I.V."/>
            <person name="Watkinson S.C."/>
        </authorList>
    </citation>
    <scope>NUCLEOTIDE SEQUENCE</scope>
    <source>
        <strain evidence="1">S7.9</strain>
    </source>
</reference>
<dbReference type="GeneID" id="18811971"/>
<organism>
    <name type="scientific">Serpula lacrymans var. lacrymans (strain S7.9)</name>
    <name type="common">Dry rot fungus</name>
    <dbReference type="NCBI Taxonomy" id="578457"/>
    <lineage>
        <taxon>Eukaryota</taxon>
        <taxon>Fungi</taxon>
        <taxon>Dikarya</taxon>
        <taxon>Basidiomycota</taxon>
        <taxon>Agaricomycotina</taxon>
        <taxon>Agaricomycetes</taxon>
        <taxon>Agaricomycetidae</taxon>
        <taxon>Boletales</taxon>
        <taxon>Coniophorineae</taxon>
        <taxon>Serpulaceae</taxon>
        <taxon>Serpula</taxon>
    </lineage>
</organism>
<dbReference type="RefSeq" id="XP_007322626.1">
    <property type="nucleotide sequence ID" value="XM_007322564.1"/>
</dbReference>
<evidence type="ECO:0000313" key="1">
    <source>
        <dbReference type="EMBL" id="EGO20660.1"/>
    </source>
</evidence>
<accession>F8P8A4</accession>
<dbReference type="AlphaFoldDB" id="F8P8A4"/>
<dbReference type="HOGENOM" id="CLU_2005301_0_0_1"/>
<dbReference type="EMBL" id="GL945440">
    <property type="protein sequence ID" value="EGO20660.1"/>
    <property type="molecule type" value="Genomic_DNA"/>
</dbReference>